<accession>A0A026WLA3</accession>
<name>A0A026WLA3_OOCBI</name>
<sequence>MELDNIAQQVMESLKVVNPKHPMFLSSREQFLLWKYNNIIENQWNNDEGRQILNILIKILVGGLNCDVVAHSWKLLRKYLFMNYDLEEKISIPLTIVFHSVARRLGIRCDLIIISLTDVANCWLLKWEPKWLNFISINHIFSKFLFFFQCYIYIFLLHYCSNIPNSNGKQCFYINLLLNKAVPNINDPFEISQAVTWIISIHKYHERNFSKVMIRVVYQIY</sequence>
<protein>
    <submittedName>
        <fullName evidence="1">Uncharacterized protein</fullName>
    </submittedName>
</protein>
<dbReference type="AlphaFoldDB" id="A0A026WLA3"/>
<dbReference type="EMBL" id="KK107159">
    <property type="protein sequence ID" value="EZA56723.1"/>
    <property type="molecule type" value="Genomic_DNA"/>
</dbReference>
<organism evidence="1 2">
    <name type="scientific">Ooceraea biroi</name>
    <name type="common">Clonal raider ant</name>
    <name type="synonym">Cerapachys biroi</name>
    <dbReference type="NCBI Taxonomy" id="2015173"/>
    <lineage>
        <taxon>Eukaryota</taxon>
        <taxon>Metazoa</taxon>
        <taxon>Ecdysozoa</taxon>
        <taxon>Arthropoda</taxon>
        <taxon>Hexapoda</taxon>
        <taxon>Insecta</taxon>
        <taxon>Pterygota</taxon>
        <taxon>Neoptera</taxon>
        <taxon>Endopterygota</taxon>
        <taxon>Hymenoptera</taxon>
        <taxon>Apocrita</taxon>
        <taxon>Aculeata</taxon>
        <taxon>Formicoidea</taxon>
        <taxon>Formicidae</taxon>
        <taxon>Dorylinae</taxon>
        <taxon>Ooceraea</taxon>
    </lineage>
</organism>
<keyword evidence="2" id="KW-1185">Reference proteome</keyword>
<dbReference type="Proteomes" id="UP000053097">
    <property type="component" value="Unassembled WGS sequence"/>
</dbReference>
<dbReference type="OrthoDB" id="28868at2759"/>
<proteinExistence type="predicted"/>
<evidence type="ECO:0000313" key="2">
    <source>
        <dbReference type="Proteomes" id="UP000053097"/>
    </source>
</evidence>
<reference evidence="1 2" key="1">
    <citation type="journal article" date="2014" name="Curr. Biol.">
        <title>The genome of the clonal raider ant Cerapachys biroi.</title>
        <authorList>
            <person name="Oxley P.R."/>
            <person name="Ji L."/>
            <person name="Fetter-Pruneda I."/>
            <person name="McKenzie S.K."/>
            <person name="Li C."/>
            <person name="Hu H."/>
            <person name="Zhang G."/>
            <person name="Kronauer D.J."/>
        </authorList>
    </citation>
    <scope>NUCLEOTIDE SEQUENCE [LARGE SCALE GENOMIC DNA]</scope>
</reference>
<evidence type="ECO:0000313" key="1">
    <source>
        <dbReference type="EMBL" id="EZA56723.1"/>
    </source>
</evidence>
<gene>
    <name evidence="1" type="ORF">X777_02327</name>
</gene>